<keyword evidence="5" id="KW-0963">Cytoplasm</keyword>
<feature type="region of interest" description="Disordered" evidence="12">
    <location>
        <begin position="3744"/>
        <end position="3801"/>
    </location>
</feature>
<dbReference type="InterPro" id="IPR001452">
    <property type="entry name" value="SH3_domain"/>
</dbReference>
<dbReference type="Pfam" id="PF15410">
    <property type="entry name" value="PH_9"/>
    <property type="match status" value="1"/>
</dbReference>
<dbReference type="FunFam" id="1.10.418.10:FF:000001">
    <property type="entry name" value="Actinin alpha 1"/>
    <property type="match status" value="1"/>
</dbReference>
<dbReference type="GO" id="GO:0005737">
    <property type="term" value="C:cytoplasm"/>
    <property type="evidence" value="ECO:0007669"/>
    <property type="project" value="UniProtKB-SubCell"/>
</dbReference>
<dbReference type="FunFam" id="2.30.29.30:FF:000024">
    <property type="entry name" value="Spectrin beta chain"/>
    <property type="match status" value="1"/>
</dbReference>
<dbReference type="Pfam" id="PF00435">
    <property type="entry name" value="Spectrin"/>
    <property type="match status" value="22"/>
</dbReference>
<dbReference type="PRINTS" id="PR00683">
    <property type="entry name" value="SPECTRINPH"/>
</dbReference>
<dbReference type="SMART" id="SM00326">
    <property type="entry name" value="SH3"/>
    <property type="match status" value="1"/>
</dbReference>
<evidence type="ECO:0000256" key="4">
    <source>
        <dbReference type="ARBA" id="ARBA00022467"/>
    </source>
</evidence>
<keyword evidence="7" id="KW-0344">Guanine-nucleotide releasing factor</keyword>
<dbReference type="PROSITE" id="PS50002">
    <property type="entry name" value="SH3"/>
    <property type="match status" value="1"/>
</dbReference>
<keyword evidence="11" id="KW-0175">Coiled coil</keyword>
<name>A0A131ZZT0_SARSC</name>
<feature type="coiled-coil region" evidence="11">
    <location>
        <begin position="2539"/>
        <end position="2583"/>
    </location>
</feature>
<feature type="coiled-coil region" evidence="11">
    <location>
        <begin position="2863"/>
        <end position="2897"/>
    </location>
</feature>
<reference evidence="13 14" key="1">
    <citation type="journal article" date="2015" name="Parasit. Vectors">
        <title>Draft genome of the scabies mite.</title>
        <authorList>
            <person name="Rider S.D.Jr."/>
            <person name="Morgan M.S."/>
            <person name="Arlian L.G."/>
        </authorList>
    </citation>
    <scope>NUCLEOTIDE SEQUENCE [LARGE SCALE GENOMIC DNA]</scope>
    <source>
        <strain evidence="13">Arlian Lab</strain>
    </source>
</reference>
<evidence type="ECO:0000256" key="12">
    <source>
        <dbReference type="SAM" id="MobiDB-lite"/>
    </source>
</evidence>
<dbReference type="InterPro" id="IPR018159">
    <property type="entry name" value="Spectrin/alpha-actinin"/>
</dbReference>
<evidence type="ECO:0000256" key="7">
    <source>
        <dbReference type="ARBA" id="ARBA00022658"/>
    </source>
</evidence>
<evidence type="ECO:0000313" key="13">
    <source>
        <dbReference type="EMBL" id="KPM04194.1"/>
    </source>
</evidence>
<dbReference type="SUPFAM" id="SSF50729">
    <property type="entry name" value="PH domain-like"/>
    <property type="match status" value="1"/>
</dbReference>
<evidence type="ECO:0000256" key="2">
    <source>
        <dbReference type="ARBA" id="ARBA00006826"/>
    </source>
</evidence>
<feature type="coiled-coil region" evidence="11">
    <location>
        <begin position="2796"/>
        <end position="2823"/>
    </location>
</feature>
<organism evidence="13 14">
    <name type="scientific">Sarcoptes scabiei</name>
    <name type="common">Itch mite</name>
    <name type="synonym">Acarus scabiei</name>
    <dbReference type="NCBI Taxonomy" id="52283"/>
    <lineage>
        <taxon>Eukaryota</taxon>
        <taxon>Metazoa</taxon>
        <taxon>Ecdysozoa</taxon>
        <taxon>Arthropoda</taxon>
        <taxon>Chelicerata</taxon>
        <taxon>Arachnida</taxon>
        <taxon>Acari</taxon>
        <taxon>Acariformes</taxon>
        <taxon>Sarcoptiformes</taxon>
        <taxon>Astigmata</taxon>
        <taxon>Psoroptidia</taxon>
        <taxon>Sarcoptoidea</taxon>
        <taxon>Sarcoptidae</taxon>
        <taxon>Sarcoptinae</taxon>
        <taxon>Sarcoptes</taxon>
    </lineage>
</organism>
<evidence type="ECO:0000256" key="11">
    <source>
        <dbReference type="SAM" id="Coils"/>
    </source>
</evidence>
<dbReference type="InterPro" id="IPR002017">
    <property type="entry name" value="Spectrin_repeat"/>
</dbReference>
<dbReference type="Gene3D" id="1.10.418.10">
    <property type="entry name" value="Calponin-like domain"/>
    <property type="match status" value="2"/>
</dbReference>
<dbReference type="Gene3D" id="1.20.58.60">
    <property type="match status" value="21"/>
</dbReference>
<dbReference type="SUPFAM" id="SSF50044">
    <property type="entry name" value="SH3-domain"/>
    <property type="match status" value="1"/>
</dbReference>
<keyword evidence="4" id="KW-0117">Actin capping</keyword>
<dbReference type="SUPFAM" id="SSF46966">
    <property type="entry name" value="Spectrin repeat"/>
    <property type="match status" value="24"/>
</dbReference>
<feature type="coiled-coil region" evidence="11">
    <location>
        <begin position="1472"/>
        <end position="1499"/>
    </location>
</feature>
<dbReference type="GO" id="GO:0003779">
    <property type="term" value="F:actin binding"/>
    <property type="evidence" value="ECO:0007669"/>
    <property type="project" value="UniProtKB-KW"/>
</dbReference>
<dbReference type="GO" id="GO:0016020">
    <property type="term" value="C:membrane"/>
    <property type="evidence" value="ECO:0007669"/>
    <property type="project" value="UniProtKB-ARBA"/>
</dbReference>
<dbReference type="GO" id="GO:0005543">
    <property type="term" value="F:phospholipid binding"/>
    <property type="evidence" value="ECO:0007669"/>
    <property type="project" value="InterPro"/>
</dbReference>
<dbReference type="SMART" id="SM00033">
    <property type="entry name" value="CH"/>
    <property type="match status" value="1"/>
</dbReference>
<dbReference type="PROSITE" id="PS00019">
    <property type="entry name" value="ACTININ_1"/>
    <property type="match status" value="1"/>
</dbReference>
<dbReference type="EMBL" id="JXLN01007683">
    <property type="protein sequence ID" value="KPM04194.1"/>
    <property type="molecule type" value="Genomic_DNA"/>
</dbReference>
<dbReference type="SMART" id="SM00150">
    <property type="entry name" value="SPEC"/>
    <property type="match status" value="27"/>
</dbReference>
<feature type="coiled-coil region" evidence="11">
    <location>
        <begin position="3524"/>
        <end position="3561"/>
    </location>
</feature>
<evidence type="ECO:0000256" key="6">
    <source>
        <dbReference type="ARBA" id="ARBA00022553"/>
    </source>
</evidence>
<comment type="subcellular location">
    <subcellularLocation>
        <location evidence="1">Cytoplasm</location>
    </subcellularLocation>
</comment>
<sequence>MVNESSKFEQCRINLLHEERQHIQKKTFTKWMNSFLNKVKLESIGAEDIVDGNKTLILGLLWTIILRFQIQEIEIQFEEETDKKHSAKEALMLWCQRKINNYPNAHVKDFSQSWRNGMAFNALIHSHRPELIDYKNLKPENSIYNLNNAFTVAKDHLAIQPLLDPEDVDVPKPDEKSILTYVSSYYHTFAKYNSEIKIGKRITNIISQLMEIDRLQMEYEALTSKLLQWILLKINLLNNRSFPNDLPEIKQECLNFKEYLTIEKPVKYRNKVDIEALLFEIQTKRKGLGQTSYIPPEGIVVQDIHRNWIALEKAEHQRESALQKKIMFLEKLYDLADIFERKSDIRQNYLEEMIQVLSDGRYGNNLVQVEATIKKHEAISADILSRSERIDSLAQIVKELKEGKFSKIKSVEKKLEKITFLWQKLLSLLEVHRKNLFLAANFMRTKSEIETITGELNEMIKRINIEKNITHLRVAEKNLQSHMLQEAQIASQSETIKRVTAAAENLLRDEDVKKSIILKNEISSLENCLTVLNSTSVSLNQNAIAKREKIIKLRDFYRLLNDIEEEEATLVEKLNICQTILPGKDLLGVISLQQKHCVFEAEVNAYETRMKAIEKKVKNFIDKSTLEHQLIEEKLNSLQSIWKKLQEMTASKAKELSIIIEAFQYHADANETESWLKEKMQLARSEDQGSDEQSALSLLQRHSFLESEVQAYSQEIERLDSQSKKMVNSDVESLFLLSNHLYVTDENDLTEESEIQYKLNQNSDHSNFYENVEVSQVYVLYNYKDKKYSVKKGEILILLEKTTPEWWKTCRENCQLPMFVPSNYVKEIEPKIKQVLSAQKNHQSRDSFHKIKRSPSKKRLSIVSKADTAEQRRILINANYQQLVELCKARRKILEDSIQMFKFNRECDSFENWLNIIEESINNSIKTNRDKTDSKKSIDNMSKNYEKIITDLLAHRTRLNEINKMVEGMNSTHYFPSIVKRREAIQKKWEQINFLQKQLGKNIEGLTSVEVFDEACDETLERINDKIEKIENYSTSNSDLKTVKALQKRHENLERELVPIDDSIKKLVIISENVKSSFPLEKIRVEKRLNELNNQWKKLRDNSVEKRDWLDRIIGLQIIENSSNELMVWFDNYAKPILKYDHEDKSLTTAEEIETVIKEHNDLLASIKDKFNDIKDLQNLSKKLENQGSIEEYKNLDHIEKKYQDVLDDWQKKSQFLKQCYEFNVFNQEADRIDALITSDLNFLEQAEIGKSSHDILSSIKSHETFLSRLNAQDQRFYNLIDFGDKIIQNKYYNSKLIEEKCENLIQRKKLLKEKALQRMKLLNDTRIYYKIKNDSEEFINWAEFKQRLIEELIEDGNNLKNSSVFNRKIKKHQALAAEIKANKTQLDKILSDLQDFNQNYHLDSKELEGSEQKLRNVWEKLDKNLSKNNDEFQKISSEMERKKIISSFHNQIEEIEKAILIDEAKIDQRTCRNLMQQNKKIEQDLFALEKKIKESRKDFLCESDSNENSDFNQLQERLNALKQPLDGRKEKFQLYDRYHQLLIDIETEMQWITERISLVSSKDLPQNLMETQNRIKKIDQNLRREIENRKPYYEKILDNAAELSKLNSSFKDNIQKQTTNLEKNWNNLSDLIANCVSRLHIHLKINQFLSDCSEIESWMNDKINQLNSPVYGKDEFTLIKLLQKQKSIDLEIDTYSGLLEELLHQSEKLTEIAENKMVDKKILGTRAQELKSNLKKLQNLALKRNSNLINLKRFHECRRDCDEFLEWIARQKQTLMNEDLGKDYEHCINLQTKFFDQKRLILANEERYEQCLDNSKRFEESDDNKLIIDIQTISSAWQELINLINIKEHKFIAAMELHRFNRDIADIYERISAKYAALNNDDFGRDCQSTRTLMRNHEIFEKSLLALEAHLKVLIDDSIKLSTAHKEFNPERIHERLNSLLECWEKLKVLSASRKQRLSETYDFFEFVSKIRDLSQWISDCSQEMHDESNSTDTVDQCHNAVILHERIKSEIDSHENEFNTLIQKQNEFENNPFYGEIKLQTERLLQIRDRLYQSWKEKNVLLNQRLNFSAFMRDVKLIQQQCNQFKNRLSTLATTNTVEDATKNLQKFEDFVKIFESTLIKMNSVENRGTELVKIENIYSSDIKSKLHDLNKQRQECSKLITDKKDKLSDDLIYAQFEQDVLESKHWIKEKQLQIEKERQSLMQNDDIDKVEVDIESKLKKLQKHQALEAEIDSNISKIIDIQNKSKHLISKNHVNSNQIHHDQEELLKEFTNLNESLKIVYKGLEEARDIYEFEKNIEQIEIWIRDKELMIQFNDMGEDYEHCQSLLRKLDDVGTDMKVDEKKITSINELAEKLVKKSQNVNIENKLLALNEKWKQLRLKISEHRNRLIDALEIHSLNRELDDIKERISEKHSLVIKDCDAKDLDSIRNIERKHETICLDITAIQQQFKAFIEKDFKNIESVLGTKNAELLNKSQSKINKIEENLSKLNEECSLKSQKLMLLVKTHKFFHLFKEYEKWSEKMLTDRLTKNSNSENVSQAKNELKDHECLKAELVSKCETNERIKNEGLELLNELKNTQNQSNIEKITSCIAKSEELQKSMEHEWQNKNDYLKQIEQLHKFIDNWKLSDSWLTSKEAFLTNEDLGINLKAVDKLIKKNDLFLKSLENQQRINEFLKFSNELVHSKHFDSQNIQIKINEILSRRDRLLQMAETHQCKLRDSKSYWNFMRNLNEIQKWLVEKHKVADDDSYMDSINLLSKKQKHSAFESEIISSRSRVDDILNEGENLIAHSHYRSKEIKDHLDDLKKQSKLLDEKIQFKKQHLNDAYQALQFFRLCDSLQLWIKDVENAINNRENCKDLANVRNLLKKLALLETDVQSHAENVNEIKNKMSEFEANKHFQIIEIIDKGKETIKSFSAIREPISRKKEILEEHLIFFQFKNDVEHEFFWINEKENQLKQFDNIAAIGVFEIQSLIKRLKIIESEIQAHETHLINLISEGHNLLKKDNPDYEQIKRLNDELQEKTLYIKNAFTSKRLFLTNLLELQQYFLDITEAESWIDEKLGVINHEKVIKSEESVLMILKRLDSILSEAEQFKNTNLAKIDTQSQQLIAKNHHESEIIAEKFDDLELKFDSLMRSIEQKKDLMVNKGKHFRFEREVDDLIMWIKDQKLIADSEDYGQDVEHVEDLIHQFNTFASQISKNENRVQSILDESLEHHDLKNKVEEIGTLWKNLKNSMDSREETLLNALEVHRYYQNAEETISWIREKESSAVLDNIDPNIDENDSITIKIHQLKGFEQDLNALREQVEKLLAEADRLSITFDQIEDIRTRKSEVQTMWDNLNKKTEFHKQNLIQIQSIQSYFDKYHELLTWVTETQALITSDDKLLESVIAAEQQLNRHKDYEIDINNRNDSIIEFINTGEEIISQGHLMSKEIKDRNERIKNLYKNLRKTWQKRLKIYEYNLDARQFLQDVSRMEKWIQSNHRYIDDVNFGDSISEVEELLLKHSEFENTIETQMKKLGDIERITLIEQYFENLKREEENLKSQELLRRQKEELIAEEQKRILHQRLTEDSNIYENVSKKTSLQKDYPKSPRRIASFAFSRKNNPESNLNTLNKNLPPIAYEGFLDRKQVLQQGGKKAVSRSWKTYYTLLCGHLLCFFKDKNAFYQNSAASPPFSILNAHCVVARDYNKRKNVFSIQLTDMTKYLFHASNENKLRDWINSITFRAILPPSQQLIDSELINRSTPIRQSSMQTNNADSDGSSSSRKSSLCSLTDLNHNNHQNHSSVHLDSTGKNDPSFSSEANLITETNRKLISY</sequence>
<proteinExistence type="inferred from homology"/>
<evidence type="ECO:0000256" key="9">
    <source>
        <dbReference type="ARBA" id="ARBA00022737"/>
    </source>
</evidence>
<dbReference type="PROSITE" id="PS50021">
    <property type="entry name" value="CH"/>
    <property type="match status" value="1"/>
</dbReference>
<evidence type="ECO:0000313" key="14">
    <source>
        <dbReference type="Proteomes" id="UP000616769"/>
    </source>
</evidence>
<dbReference type="InterPro" id="IPR001589">
    <property type="entry name" value="Actinin_actin-bd_CS"/>
</dbReference>
<keyword evidence="6" id="KW-0597">Phosphoprotein</keyword>
<dbReference type="GO" id="GO:0005085">
    <property type="term" value="F:guanyl-nucleotide exchange factor activity"/>
    <property type="evidence" value="ECO:0007669"/>
    <property type="project" value="UniProtKB-KW"/>
</dbReference>
<gene>
    <name evidence="13" type="ORF">QR98_0026360</name>
</gene>
<dbReference type="GO" id="GO:0005874">
    <property type="term" value="C:microtubule"/>
    <property type="evidence" value="ECO:0007669"/>
    <property type="project" value="UniProtKB-KW"/>
</dbReference>
<keyword evidence="10" id="KW-0009">Actin-binding</keyword>
<keyword evidence="3" id="KW-0728">SH3 domain</keyword>
<dbReference type="InterPro" id="IPR001605">
    <property type="entry name" value="PH_dom-spectrin-type"/>
</dbReference>
<dbReference type="Proteomes" id="UP000616769">
    <property type="component" value="Unassembled WGS sequence"/>
</dbReference>
<dbReference type="PROSITE" id="PS50003">
    <property type="entry name" value="PH_DOMAIN"/>
    <property type="match status" value="1"/>
</dbReference>
<dbReference type="InterPro" id="IPR001849">
    <property type="entry name" value="PH_domain"/>
</dbReference>
<dbReference type="SUPFAM" id="SSF47576">
    <property type="entry name" value="Calponin-homology domain, CH-domain"/>
    <property type="match status" value="1"/>
</dbReference>
<feature type="coiled-coil region" evidence="11">
    <location>
        <begin position="1721"/>
        <end position="1748"/>
    </location>
</feature>
<evidence type="ECO:0000256" key="1">
    <source>
        <dbReference type="ARBA" id="ARBA00004496"/>
    </source>
</evidence>
<dbReference type="PANTHER" id="PTHR11915">
    <property type="entry name" value="SPECTRIN/FILAMIN RELATED CYTOSKELETAL PROTEIN"/>
    <property type="match status" value="1"/>
</dbReference>
<protein>
    <submittedName>
        <fullName evidence="13">Spectrin beta chain-like protein 1</fullName>
    </submittedName>
</protein>
<dbReference type="InterPro" id="IPR011993">
    <property type="entry name" value="PH-like_dom_sf"/>
</dbReference>
<keyword evidence="8" id="KW-0493">Microtubule</keyword>
<dbReference type="Gene3D" id="2.30.29.30">
    <property type="entry name" value="Pleckstrin-homology domain (PH domain)/Phosphotyrosine-binding domain (PTB)"/>
    <property type="match status" value="1"/>
</dbReference>
<evidence type="ECO:0000256" key="5">
    <source>
        <dbReference type="ARBA" id="ARBA00022490"/>
    </source>
</evidence>
<evidence type="ECO:0000256" key="10">
    <source>
        <dbReference type="ARBA" id="ARBA00023203"/>
    </source>
</evidence>
<feature type="coiled-coil region" evidence="11">
    <location>
        <begin position="2006"/>
        <end position="2033"/>
    </location>
</feature>
<accession>A0A131ZZT0</accession>
<dbReference type="InterPro" id="IPR036028">
    <property type="entry name" value="SH3-like_dom_sf"/>
</dbReference>
<dbReference type="OrthoDB" id="9942256at2759"/>
<dbReference type="InterPro" id="IPR036872">
    <property type="entry name" value="CH_dom_sf"/>
</dbReference>
<feature type="coiled-coil region" evidence="11">
    <location>
        <begin position="2474"/>
        <end position="2501"/>
    </location>
</feature>
<dbReference type="GO" id="GO:0051693">
    <property type="term" value="P:actin filament capping"/>
    <property type="evidence" value="ECO:0007669"/>
    <property type="project" value="UniProtKB-KW"/>
</dbReference>
<evidence type="ECO:0000256" key="8">
    <source>
        <dbReference type="ARBA" id="ARBA00022701"/>
    </source>
</evidence>
<dbReference type="InterPro" id="IPR001715">
    <property type="entry name" value="CH_dom"/>
</dbReference>
<dbReference type="CDD" id="cd10571">
    <property type="entry name" value="PH_beta_spectrin"/>
    <property type="match status" value="1"/>
</dbReference>
<dbReference type="Pfam" id="PF00307">
    <property type="entry name" value="CH"/>
    <property type="match status" value="1"/>
</dbReference>
<feature type="compositionally biased region" description="Polar residues" evidence="12">
    <location>
        <begin position="3790"/>
        <end position="3801"/>
    </location>
</feature>
<keyword evidence="9" id="KW-0677">Repeat</keyword>
<dbReference type="CDD" id="cd00176">
    <property type="entry name" value="SPEC"/>
    <property type="match status" value="17"/>
</dbReference>
<dbReference type="PROSITE" id="PS00020">
    <property type="entry name" value="ACTININ_2"/>
    <property type="match status" value="1"/>
</dbReference>
<evidence type="ECO:0000256" key="3">
    <source>
        <dbReference type="ARBA" id="ARBA00022443"/>
    </source>
</evidence>
<comment type="caution">
    <text evidence="13">The sequence shown here is derived from an EMBL/GenBank/DDBJ whole genome shotgun (WGS) entry which is preliminary data.</text>
</comment>
<feature type="compositionally biased region" description="Polar residues" evidence="12">
    <location>
        <begin position="3744"/>
        <end position="3756"/>
    </location>
</feature>
<dbReference type="Gene3D" id="2.30.30.40">
    <property type="entry name" value="SH3 Domains"/>
    <property type="match status" value="1"/>
</dbReference>
<dbReference type="VEuPathDB" id="VectorBase:SSCA003405"/>
<dbReference type="InterPro" id="IPR041681">
    <property type="entry name" value="PH_9"/>
</dbReference>
<feature type="coiled-coil region" evidence="11">
    <location>
        <begin position="3292"/>
        <end position="3319"/>
    </location>
</feature>
<feature type="compositionally biased region" description="Low complexity" evidence="12">
    <location>
        <begin position="3757"/>
        <end position="3786"/>
    </location>
</feature>
<dbReference type="SMART" id="SM00233">
    <property type="entry name" value="PH"/>
    <property type="match status" value="1"/>
</dbReference>
<feature type="coiled-coil region" evidence="11">
    <location>
        <begin position="1150"/>
        <end position="1187"/>
    </location>
</feature>
<comment type="similarity">
    <text evidence="2">Belongs to the spectrin family.</text>
</comment>